<dbReference type="EMBL" id="CP047656">
    <property type="protein sequence ID" value="QHJ09977.1"/>
    <property type="molecule type" value="Genomic_DNA"/>
</dbReference>
<feature type="chain" id="PRO_5032328602" description="Lipoprotein" evidence="1">
    <location>
        <begin position="17"/>
        <end position="129"/>
    </location>
</feature>
<keyword evidence="1" id="KW-0732">Signal</keyword>
<evidence type="ECO:0000313" key="3">
    <source>
        <dbReference type="Proteomes" id="UP000464524"/>
    </source>
</evidence>
<dbReference type="KEGG" id="pmes:FX988_00186"/>
<evidence type="ECO:0008006" key="4">
    <source>
        <dbReference type="Google" id="ProtNLM"/>
    </source>
</evidence>
<keyword evidence="3" id="KW-1185">Reference proteome</keyword>
<protein>
    <recommendedName>
        <fullName evidence="4">Lipoprotein</fullName>
    </recommendedName>
</protein>
<reference evidence="2 3" key="1">
    <citation type="submission" date="2019-12" db="EMBL/GenBank/DDBJ databases">
        <title>Genome sequencing and assembly of endphytes of Porphyra tenera.</title>
        <authorList>
            <person name="Park J.M."/>
            <person name="Shin R."/>
            <person name="Jo S.H."/>
        </authorList>
    </citation>
    <scope>NUCLEOTIDE SEQUENCE [LARGE SCALE GENOMIC DNA]</scope>
    <source>
        <strain evidence="2 3">GPM4</strain>
    </source>
</reference>
<sequence length="129" mass="14279">MRAFYLLVLFSFNAVGTTCMISEQTFEEWNEKYDSMINVEIKKSTDGESYAVLATFPSTIENKLLSSVLLYLGTKDQPTFSSQLAIFEEDGKKAVFYTTNLKQGPNGYLIAGYGSDCGLDVGKPVVLSK</sequence>
<gene>
    <name evidence="2" type="ORF">FX988_00186</name>
</gene>
<feature type="signal peptide" evidence="1">
    <location>
        <begin position="1"/>
        <end position="16"/>
    </location>
</feature>
<name>A0A857JGF8_9ALTE</name>
<accession>A0A857JGF8</accession>
<evidence type="ECO:0000313" key="2">
    <source>
        <dbReference type="EMBL" id="QHJ09977.1"/>
    </source>
</evidence>
<evidence type="ECO:0000256" key="1">
    <source>
        <dbReference type="SAM" id="SignalP"/>
    </source>
</evidence>
<proteinExistence type="predicted"/>
<organism evidence="2 3">
    <name type="scientific">Paraglaciecola mesophila</name>
    <dbReference type="NCBI Taxonomy" id="197222"/>
    <lineage>
        <taxon>Bacteria</taxon>
        <taxon>Pseudomonadati</taxon>
        <taxon>Pseudomonadota</taxon>
        <taxon>Gammaproteobacteria</taxon>
        <taxon>Alteromonadales</taxon>
        <taxon>Alteromonadaceae</taxon>
        <taxon>Paraglaciecola</taxon>
    </lineage>
</organism>
<dbReference type="AlphaFoldDB" id="A0A857JGF8"/>
<dbReference type="Proteomes" id="UP000464524">
    <property type="component" value="Chromosome"/>
</dbReference>